<accession>A0A9D2GSE0</accession>
<protein>
    <recommendedName>
        <fullName evidence="3">PilZ domain-containing protein</fullName>
    </recommendedName>
</protein>
<evidence type="ECO:0000313" key="1">
    <source>
        <dbReference type="EMBL" id="HIZ88517.1"/>
    </source>
</evidence>
<evidence type="ECO:0000313" key="2">
    <source>
        <dbReference type="Proteomes" id="UP000824176"/>
    </source>
</evidence>
<dbReference type="Proteomes" id="UP000824176">
    <property type="component" value="Unassembled WGS sequence"/>
</dbReference>
<gene>
    <name evidence="1" type="ORF">H9804_01100</name>
</gene>
<reference evidence="1" key="2">
    <citation type="submission" date="2021-04" db="EMBL/GenBank/DDBJ databases">
        <authorList>
            <person name="Gilroy R."/>
        </authorList>
    </citation>
    <scope>NUCLEOTIDE SEQUENCE</scope>
    <source>
        <strain evidence="1">ChiW4-1371</strain>
    </source>
</reference>
<name>A0A9D2GSE0_9BACT</name>
<dbReference type="AlphaFoldDB" id="A0A9D2GSE0"/>
<comment type="caution">
    <text evidence="1">The sequence shown here is derived from an EMBL/GenBank/DDBJ whole genome shotgun (WGS) entry which is preliminary data.</text>
</comment>
<proteinExistence type="predicted"/>
<sequence length="137" mass="15625">MFKGLFNFGAKHTGHIPLKTKMCVLPLISYDDKTETLDYGQCFTIDVVSMSTTSMTVRHNDILKKGNILEFRTKHALEDRECLKCMNFKTLPETPAFSSFIGKIIWRNNEEAGVNIIMMKEQDKATISKMVANKSKK</sequence>
<evidence type="ECO:0008006" key="3">
    <source>
        <dbReference type="Google" id="ProtNLM"/>
    </source>
</evidence>
<reference evidence="1" key="1">
    <citation type="journal article" date="2021" name="PeerJ">
        <title>Extensive microbial diversity within the chicken gut microbiome revealed by metagenomics and culture.</title>
        <authorList>
            <person name="Gilroy R."/>
            <person name="Ravi A."/>
            <person name="Getino M."/>
            <person name="Pursley I."/>
            <person name="Horton D.L."/>
            <person name="Alikhan N.F."/>
            <person name="Baker D."/>
            <person name="Gharbi K."/>
            <person name="Hall N."/>
            <person name="Watson M."/>
            <person name="Adriaenssens E.M."/>
            <person name="Foster-Nyarko E."/>
            <person name="Jarju S."/>
            <person name="Secka A."/>
            <person name="Antonio M."/>
            <person name="Oren A."/>
            <person name="Chaudhuri R.R."/>
            <person name="La Ragione R."/>
            <person name="Hildebrand F."/>
            <person name="Pallen M.J."/>
        </authorList>
    </citation>
    <scope>NUCLEOTIDE SEQUENCE</scope>
    <source>
        <strain evidence="1">ChiW4-1371</strain>
    </source>
</reference>
<dbReference type="EMBL" id="DXAQ01000016">
    <property type="protein sequence ID" value="HIZ88517.1"/>
    <property type="molecule type" value="Genomic_DNA"/>
</dbReference>
<organism evidence="1 2">
    <name type="scientific">Candidatus Mucispirillum faecigallinarum</name>
    <dbReference type="NCBI Taxonomy" id="2838699"/>
    <lineage>
        <taxon>Bacteria</taxon>
        <taxon>Pseudomonadati</taxon>
        <taxon>Deferribacterota</taxon>
        <taxon>Deferribacteres</taxon>
        <taxon>Deferribacterales</taxon>
        <taxon>Mucispirillaceae</taxon>
        <taxon>Mucispirillum</taxon>
    </lineage>
</organism>